<dbReference type="SMART" id="SM00304">
    <property type="entry name" value="HAMP"/>
    <property type="match status" value="1"/>
</dbReference>
<sequence length="547" mass="59900">MRNFLSHLSIRTQVLLPVLFTVIIVLSGLGLADIRLNAAFDDATVTMENAIEQKDDLVVIIDHAGNMRIKAIYSLFNRDDLKDYISILKKEVNETTQILTQLRSIEGISTESQRAMDAIQAYFDFSQNTMFNLLETKHNETYLPPGFEQQYAQASNQYRQLGVEMEASINQLSDAVNRLAEASIQSAEANHDRVSQWLKMVMFAGLVVALVFAAWLASLIIAPITRLQSVMKKVEQGDLSVEFVEPGKNEMAQLSNSVTATLSQLRITVTDLSRVSEDVAAASTELATVMVQATANSDQECQEIEQVASAVNQLESTAQHVNTNAVDADNTARNASDMTSQGLALFNESHQASERMTNQLSEAADVVNSLKLQSEKIGNVIEVIESISEQTNLLALNAAIEAARAGESGRGFAVVADEVRMLAARTQESTREIQSIIEELQAKSGEANDSVNMSMEMLEQNRQLSGEVTQALEGISQAVNDMTSINTQVASAAEEQSQVTADINRNVINIQDIVNQNVTGINQSAAASRELSTLAEDQKNRLSFFKL</sequence>
<evidence type="ECO:0000259" key="7">
    <source>
        <dbReference type="PROSITE" id="PS50111"/>
    </source>
</evidence>
<feature type="transmembrane region" description="Helical" evidence="6">
    <location>
        <begin position="201"/>
        <end position="224"/>
    </location>
</feature>
<dbReference type="Proteomes" id="UP001169719">
    <property type="component" value="Unassembled WGS sequence"/>
</dbReference>
<accession>A0ABT7Y6W7</accession>
<feature type="domain" description="Methyl-accepting transducer" evidence="7">
    <location>
        <begin position="275"/>
        <end position="511"/>
    </location>
</feature>
<evidence type="ECO:0000313" key="10">
    <source>
        <dbReference type="EMBL" id="MDN2483794.1"/>
    </source>
</evidence>
<dbReference type="PROSITE" id="PS50885">
    <property type="entry name" value="HAMP"/>
    <property type="match status" value="1"/>
</dbReference>
<dbReference type="PROSITE" id="PS50192">
    <property type="entry name" value="T_SNARE"/>
    <property type="match status" value="1"/>
</dbReference>
<evidence type="ECO:0000259" key="8">
    <source>
        <dbReference type="PROSITE" id="PS50192"/>
    </source>
</evidence>
<keyword evidence="11" id="KW-1185">Reference proteome</keyword>
<evidence type="ECO:0000313" key="11">
    <source>
        <dbReference type="Proteomes" id="UP001169719"/>
    </source>
</evidence>
<evidence type="ECO:0000259" key="9">
    <source>
        <dbReference type="PROSITE" id="PS50885"/>
    </source>
</evidence>
<keyword evidence="3 5" id="KW-0807">Transducer</keyword>
<feature type="transmembrane region" description="Helical" evidence="6">
    <location>
        <begin position="12"/>
        <end position="32"/>
    </location>
</feature>
<dbReference type="Pfam" id="PF00672">
    <property type="entry name" value="HAMP"/>
    <property type="match status" value="1"/>
</dbReference>
<comment type="subcellular location">
    <subcellularLocation>
        <location evidence="1">Cell inner membrane</location>
        <topology evidence="1">Multi-pass membrane protein</topology>
    </subcellularLocation>
</comment>
<proteinExistence type="inferred from homology"/>
<dbReference type="Gene3D" id="1.10.287.950">
    <property type="entry name" value="Methyl-accepting chemotaxis protein"/>
    <property type="match status" value="1"/>
</dbReference>
<dbReference type="CDD" id="cd11386">
    <property type="entry name" value="MCP_signal"/>
    <property type="match status" value="1"/>
</dbReference>
<keyword evidence="6" id="KW-0812">Transmembrane</keyword>
<dbReference type="InterPro" id="IPR004089">
    <property type="entry name" value="MCPsignal_dom"/>
</dbReference>
<keyword evidence="6" id="KW-0472">Membrane</keyword>
<evidence type="ECO:0000256" key="4">
    <source>
        <dbReference type="ARBA" id="ARBA00029447"/>
    </source>
</evidence>
<comment type="caution">
    <text evidence="10">The sequence shown here is derived from an EMBL/GenBank/DDBJ whole genome shotgun (WGS) entry which is preliminary data.</text>
</comment>
<dbReference type="PANTHER" id="PTHR32089">
    <property type="entry name" value="METHYL-ACCEPTING CHEMOTAXIS PROTEIN MCPB"/>
    <property type="match status" value="1"/>
</dbReference>
<dbReference type="SUPFAM" id="SSF58104">
    <property type="entry name" value="Methyl-accepting chemotaxis protein (MCP) signaling domain"/>
    <property type="match status" value="1"/>
</dbReference>
<organism evidence="10 11">
    <name type="scientific">Vibrio agarivorans</name>
    <dbReference type="NCBI Taxonomy" id="153622"/>
    <lineage>
        <taxon>Bacteria</taxon>
        <taxon>Pseudomonadati</taxon>
        <taxon>Pseudomonadota</taxon>
        <taxon>Gammaproteobacteria</taxon>
        <taxon>Vibrionales</taxon>
        <taxon>Vibrionaceae</taxon>
        <taxon>Vibrio</taxon>
    </lineage>
</organism>
<dbReference type="SMART" id="SM00283">
    <property type="entry name" value="MA"/>
    <property type="match status" value="1"/>
</dbReference>
<feature type="domain" description="T-SNARE coiled-coil homology" evidence="8">
    <location>
        <begin position="462"/>
        <end position="524"/>
    </location>
</feature>
<dbReference type="EMBL" id="JAUEOZ010000002">
    <property type="protein sequence ID" value="MDN2483794.1"/>
    <property type="molecule type" value="Genomic_DNA"/>
</dbReference>
<dbReference type="PRINTS" id="PR00260">
    <property type="entry name" value="CHEMTRNSDUCR"/>
</dbReference>
<protein>
    <submittedName>
        <fullName evidence="10">Methyl-accepting chemotaxis protein</fullName>
    </submittedName>
</protein>
<evidence type="ECO:0000256" key="6">
    <source>
        <dbReference type="SAM" id="Phobius"/>
    </source>
</evidence>
<dbReference type="CDD" id="cd06225">
    <property type="entry name" value="HAMP"/>
    <property type="match status" value="1"/>
</dbReference>
<dbReference type="Pfam" id="PF00015">
    <property type="entry name" value="MCPsignal"/>
    <property type="match status" value="1"/>
</dbReference>
<dbReference type="RefSeq" id="WP_289963870.1">
    <property type="nucleotide sequence ID" value="NZ_JAUEOZ010000002.1"/>
</dbReference>
<evidence type="ECO:0000256" key="1">
    <source>
        <dbReference type="ARBA" id="ARBA00004429"/>
    </source>
</evidence>
<dbReference type="PANTHER" id="PTHR32089:SF33">
    <property type="entry name" value="TOXIN COREGULATED PILUS BIOSYNTHESIS PROTEIN I"/>
    <property type="match status" value="1"/>
</dbReference>
<reference evidence="10" key="1">
    <citation type="submission" date="2024-05" db="EMBL/GenBank/DDBJ databases">
        <title>Genome Sequences of Four Agar- Degrading Marine Bacteria.</title>
        <authorList>
            <person name="Phillips E.K."/>
            <person name="Shaffer J.C."/>
            <person name="Henson M.W."/>
            <person name="Temperton B."/>
            <person name="Thrash C.J."/>
            <person name="Martin M.O."/>
        </authorList>
    </citation>
    <scope>NUCLEOTIDE SEQUENCE</scope>
    <source>
        <strain evidence="10">EKP203</strain>
    </source>
</reference>
<dbReference type="InterPro" id="IPR000727">
    <property type="entry name" value="T_SNARE_dom"/>
</dbReference>
<keyword evidence="6" id="KW-1133">Transmembrane helix</keyword>
<keyword evidence="2" id="KW-1003">Cell membrane</keyword>
<feature type="domain" description="HAMP" evidence="9">
    <location>
        <begin position="218"/>
        <end position="270"/>
    </location>
</feature>
<dbReference type="PROSITE" id="PS50111">
    <property type="entry name" value="CHEMOTAXIS_TRANSDUC_2"/>
    <property type="match status" value="1"/>
</dbReference>
<dbReference type="InterPro" id="IPR004090">
    <property type="entry name" value="Chemotax_Me-accpt_rcpt"/>
</dbReference>
<comment type="similarity">
    <text evidence="4">Belongs to the methyl-accepting chemotaxis (MCP) protein family.</text>
</comment>
<evidence type="ECO:0000256" key="5">
    <source>
        <dbReference type="PROSITE-ProRule" id="PRU00284"/>
    </source>
</evidence>
<evidence type="ECO:0000256" key="2">
    <source>
        <dbReference type="ARBA" id="ARBA00022519"/>
    </source>
</evidence>
<keyword evidence="2" id="KW-0997">Cell inner membrane</keyword>
<name>A0ABT7Y6W7_9VIBR</name>
<gene>
    <name evidence="10" type="ORF">QWJ08_20800</name>
</gene>
<dbReference type="InterPro" id="IPR003660">
    <property type="entry name" value="HAMP_dom"/>
</dbReference>
<evidence type="ECO:0000256" key="3">
    <source>
        <dbReference type="ARBA" id="ARBA00023224"/>
    </source>
</evidence>